<organism evidence="11 12">
    <name type="scientific">Daphnia galeata</name>
    <dbReference type="NCBI Taxonomy" id="27404"/>
    <lineage>
        <taxon>Eukaryota</taxon>
        <taxon>Metazoa</taxon>
        <taxon>Ecdysozoa</taxon>
        <taxon>Arthropoda</taxon>
        <taxon>Crustacea</taxon>
        <taxon>Branchiopoda</taxon>
        <taxon>Diplostraca</taxon>
        <taxon>Cladocera</taxon>
        <taxon>Anomopoda</taxon>
        <taxon>Daphniidae</taxon>
        <taxon>Daphnia</taxon>
    </lineage>
</organism>
<feature type="signal peptide" evidence="10">
    <location>
        <begin position="1"/>
        <end position="17"/>
    </location>
</feature>
<evidence type="ECO:0000256" key="8">
    <source>
        <dbReference type="ARBA" id="ARBA00023288"/>
    </source>
</evidence>
<gene>
    <name evidence="11" type="ORF">DGAL_LOCUS7832</name>
</gene>
<dbReference type="GO" id="GO:0030548">
    <property type="term" value="F:acetylcholine receptor regulator activity"/>
    <property type="evidence" value="ECO:0007669"/>
    <property type="project" value="InterPro"/>
</dbReference>
<keyword evidence="8" id="KW-0449">Lipoprotein</keyword>
<keyword evidence="4 10" id="KW-0732">Signal</keyword>
<dbReference type="CDD" id="cd23567">
    <property type="entry name" value="TFP_LU_ECD_LYPD6_like"/>
    <property type="match status" value="1"/>
</dbReference>
<evidence type="ECO:0000256" key="7">
    <source>
        <dbReference type="ARBA" id="ARBA00023180"/>
    </source>
</evidence>
<evidence type="ECO:0000313" key="12">
    <source>
        <dbReference type="Proteomes" id="UP000789390"/>
    </source>
</evidence>
<dbReference type="InterPro" id="IPR039457">
    <property type="entry name" value="LYPD6-like"/>
</dbReference>
<evidence type="ECO:0000256" key="6">
    <source>
        <dbReference type="ARBA" id="ARBA00023157"/>
    </source>
</evidence>
<dbReference type="Pfam" id="PF16975">
    <property type="entry name" value="UPAR_LY6_2"/>
    <property type="match status" value="1"/>
</dbReference>
<dbReference type="EMBL" id="CAKKLH010000157">
    <property type="protein sequence ID" value="CAH0104903.1"/>
    <property type="molecule type" value="Genomic_DNA"/>
</dbReference>
<dbReference type="PANTHER" id="PTHR31171:SF3">
    <property type="entry name" value="LY6_PLAUR DOMAIN-CONTAINING PROTEIN 6B"/>
    <property type="match status" value="1"/>
</dbReference>
<name>A0A8J2WHV1_9CRUS</name>
<evidence type="ECO:0000313" key="11">
    <source>
        <dbReference type="EMBL" id="CAH0104903.1"/>
    </source>
</evidence>
<dbReference type="AlphaFoldDB" id="A0A8J2WHV1"/>
<keyword evidence="2" id="KW-1003">Cell membrane</keyword>
<sequence>MDHWVISLMLAVAFTAAASSSSELMDDDDSVGHLFDIDVRSDEMACLYCVNVSSNDICNRYAIEMPCPTDLTVCHTHHVMDDRGKTMTVTKTCATPRTCFSQIGCRQDPTTNQTVCVNCCDTNYCNKEVAFNASTAVFLRSNDDGTAAFSSANRCRIVNYWTAIILGLLTSSTIYLSMGLC</sequence>
<keyword evidence="9" id="KW-1133">Transmembrane helix</keyword>
<protein>
    <submittedName>
        <fullName evidence="11">Uncharacterized protein</fullName>
    </submittedName>
</protein>
<dbReference type="OrthoDB" id="6149028at2759"/>
<feature type="chain" id="PRO_5035262416" evidence="10">
    <location>
        <begin position="18"/>
        <end position="181"/>
    </location>
</feature>
<keyword evidence="5 9" id="KW-0472">Membrane</keyword>
<evidence type="ECO:0000256" key="1">
    <source>
        <dbReference type="ARBA" id="ARBA00004609"/>
    </source>
</evidence>
<keyword evidence="9" id="KW-0812">Transmembrane</keyword>
<keyword evidence="7" id="KW-0325">Glycoprotein</keyword>
<comment type="subcellular location">
    <subcellularLocation>
        <location evidence="1">Cell membrane</location>
        <topology evidence="1">Lipid-anchor</topology>
        <topology evidence="1">GPI-anchor</topology>
    </subcellularLocation>
</comment>
<dbReference type="InterPro" id="IPR045860">
    <property type="entry name" value="Snake_toxin-like_sf"/>
</dbReference>
<comment type="caution">
    <text evidence="11">The sequence shown here is derived from an EMBL/GenBank/DDBJ whole genome shotgun (WGS) entry which is preliminary data.</text>
</comment>
<evidence type="ECO:0000256" key="4">
    <source>
        <dbReference type="ARBA" id="ARBA00022729"/>
    </source>
</evidence>
<dbReference type="GO" id="GO:0098552">
    <property type="term" value="C:side of membrane"/>
    <property type="evidence" value="ECO:0007669"/>
    <property type="project" value="UniProtKB-KW"/>
</dbReference>
<dbReference type="SUPFAM" id="SSF57302">
    <property type="entry name" value="Snake toxin-like"/>
    <property type="match status" value="1"/>
</dbReference>
<dbReference type="PANTHER" id="PTHR31171">
    <property type="entry name" value="LY6/PLAUR DOMAIN-CONTAINING PROTEIN 6"/>
    <property type="match status" value="1"/>
</dbReference>
<reference evidence="11" key="1">
    <citation type="submission" date="2021-11" db="EMBL/GenBank/DDBJ databases">
        <authorList>
            <person name="Schell T."/>
        </authorList>
    </citation>
    <scope>NUCLEOTIDE SEQUENCE</scope>
    <source>
        <strain evidence="11">M5</strain>
    </source>
</reference>
<keyword evidence="12" id="KW-1185">Reference proteome</keyword>
<accession>A0A8J2WHV1</accession>
<keyword evidence="3" id="KW-0336">GPI-anchor</keyword>
<feature type="transmembrane region" description="Helical" evidence="9">
    <location>
        <begin position="160"/>
        <end position="180"/>
    </location>
</feature>
<evidence type="ECO:0000256" key="10">
    <source>
        <dbReference type="SAM" id="SignalP"/>
    </source>
</evidence>
<evidence type="ECO:0000256" key="3">
    <source>
        <dbReference type="ARBA" id="ARBA00022622"/>
    </source>
</evidence>
<dbReference type="Proteomes" id="UP000789390">
    <property type="component" value="Unassembled WGS sequence"/>
</dbReference>
<evidence type="ECO:0000256" key="2">
    <source>
        <dbReference type="ARBA" id="ARBA00022475"/>
    </source>
</evidence>
<dbReference type="Gene3D" id="2.10.60.10">
    <property type="entry name" value="CD59"/>
    <property type="match status" value="1"/>
</dbReference>
<evidence type="ECO:0000256" key="5">
    <source>
        <dbReference type="ARBA" id="ARBA00023136"/>
    </source>
</evidence>
<dbReference type="GO" id="GO:0005886">
    <property type="term" value="C:plasma membrane"/>
    <property type="evidence" value="ECO:0007669"/>
    <property type="project" value="UniProtKB-SubCell"/>
</dbReference>
<evidence type="ECO:0000256" key="9">
    <source>
        <dbReference type="SAM" id="Phobius"/>
    </source>
</evidence>
<proteinExistence type="predicted"/>
<keyword evidence="6" id="KW-1015">Disulfide bond</keyword>